<dbReference type="GO" id="GO:0006355">
    <property type="term" value="P:regulation of DNA-templated transcription"/>
    <property type="evidence" value="ECO:0007669"/>
    <property type="project" value="InterPro"/>
</dbReference>
<dbReference type="SUPFAM" id="SSF55021">
    <property type="entry name" value="ACT-like"/>
    <property type="match status" value="2"/>
</dbReference>
<reference evidence="1" key="1">
    <citation type="submission" date="2018-05" db="EMBL/GenBank/DDBJ databases">
        <authorList>
            <person name="Lanie J.A."/>
            <person name="Ng W.-L."/>
            <person name="Kazmierczak K.M."/>
            <person name="Andrzejewski T.M."/>
            <person name="Davidsen T.M."/>
            <person name="Wayne K.J."/>
            <person name="Tettelin H."/>
            <person name="Glass J.I."/>
            <person name="Rusch D."/>
            <person name="Podicherti R."/>
            <person name="Tsui H.-C.T."/>
            <person name="Winkler M.E."/>
        </authorList>
    </citation>
    <scope>NUCLEOTIDE SEQUENCE</scope>
</reference>
<name>A0A381QML0_9ZZZZ</name>
<dbReference type="PIRSF" id="PIRSF028103">
    <property type="entry name" value="GcvR"/>
    <property type="match status" value="1"/>
</dbReference>
<dbReference type="InterPro" id="IPR045865">
    <property type="entry name" value="ACT-like_dom_sf"/>
</dbReference>
<dbReference type="PANTHER" id="PTHR34875">
    <property type="entry name" value="UPF0237 PROTEIN MJ1558"/>
    <property type="match status" value="1"/>
</dbReference>
<dbReference type="InterPro" id="IPR050990">
    <property type="entry name" value="UPF0237/GcvR_regulator"/>
</dbReference>
<accession>A0A381QML0</accession>
<dbReference type="EMBL" id="UINC01001432">
    <property type="protein sequence ID" value="SUZ80582.1"/>
    <property type="molecule type" value="Genomic_DNA"/>
</dbReference>
<dbReference type="InterPro" id="IPR016867">
    <property type="entry name" value="GcvR"/>
</dbReference>
<gene>
    <name evidence="1" type="ORF">METZ01_LOCUS33436</name>
</gene>
<proteinExistence type="predicted"/>
<protein>
    <recommendedName>
        <fullName evidence="2">ACT domain-containing protein</fullName>
    </recommendedName>
</protein>
<sequence>MESILVSVLGEDKPGLIDGLSEIILSYEGDWVESRMSSFEGKFAGIIKVNVPSKNVDKLIKKLEASNLGLKIVCEETKSHALQPFKSYNIELIGQNHIGIINKLSHALVALGGNVEEIKSEIIEASMSGEKLFKAEITLHIPTTVEEYVIRDRLEDIANEMMVEIFSYES</sequence>
<dbReference type="Gene3D" id="3.30.70.260">
    <property type="match status" value="2"/>
</dbReference>
<organism evidence="1">
    <name type="scientific">marine metagenome</name>
    <dbReference type="NCBI Taxonomy" id="408172"/>
    <lineage>
        <taxon>unclassified sequences</taxon>
        <taxon>metagenomes</taxon>
        <taxon>ecological metagenomes</taxon>
    </lineage>
</organism>
<evidence type="ECO:0000313" key="1">
    <source>
        <dbReference type="EMBL" id="SUZ80582.1"/>
    </source>
</evidence>
<dbReference type="Pfam" id="PF13740">
    <property type="entry name" value="ACT_6"/>
    <property type="match status" value="1"/>
</dbReference>
<dbReference type="PANTHER" id="PTHR34875:SF6">
    <property type="entry name" value="UPF0237 PROTEIN MJ1558"/>
    <property type="match status" value="1"/>
</dbReference>
<dbReference type="AlphaFoldDB" id="A0A381QML0"/>
<evidence type="ECO:0008006" key="2">
    <source>
        <dbReference type="Google" id="ProtNLM"/>
    </source>
</evidence>